<dbReference type="InterPro" id="IPR001079">
    <property type="entry name" value="Galectin_CRD"/>
</dbReference>
<organism evidence="4 5">
    <name type="scientific">Globodera rostochiensis</name>
    <name type="common">Golden nematode worm</name>
    <name type="synonym">Heterodera rostochiensis</name>
    <dbReference type="NCBI Taxonomy" id="31243"/>
    <lineage>
        <taxon>Eukaryota</taxon>
        <taxon>Metazoa</taxon>
        <taxon>Ecdysozoa</taxon>
        <taxon>Nematoda</taxon>
        <taxon>Chromadorea</taxon>
        <taxon>Rhabditida</taxon>
        <taxon>Tylenchina</taxon>
        <taxon>Tylenchomorpha</taxon>
        <taxon>Tylenchoidea</taxon>
        <taxon>Heteroderidae</taxon>
        <taxon>Heteroderinae</taxon>
        <taxon>Globodera</taxon>
    </lineage>
</organism>
<dbReference type="CDD" id="cd00070">
    <property type="entry name" value="GLECT"/>
    <property type="match status" value="2"/>
</dbReference>
<evidence type="ECO:0000259" key="3">
    <source>
        <dbReference type="PROSITE" id="PS51304"/>
    </source>
</evidence>
<dbReference type="PANTHER" id="PTHR11346">
    <property type="entry name" value="GALECTIN"/>
    <property type="match status" value="1"/>
</dbReference>
<protein>
    <recommendedName>
        <fullName evidence="2">Galectin</fullName>
    </recommendedName>
</protein>
<dbReference type="InterPro" id="IPR013320">
    <property type="entry name" value="ConA-like_dom_sf"/>
</dbReference>
<dbReference type="SMART" id="SM00908">
    <property type="entry name" value="Gal-bind_lectin"/>
    <property type="match status" value="2"/>
</dbReference>
<keyword evidence="4" id="KW-1185">Reference proteome</keyword>
<dbReference type="Proteomes" id="UP000887572">
    <property type="component" value="Unplaced"/>
</dbReference>
<name>A0A914I7G4_GLORO</name>
<dbReference type="Gene3D" id="2.60.120.200">
    <property type="match status" value="2"/>
</dbReference>
<evidence type="ECO:0000256" key="1">
    <source>
        <dbReference type="ARBA" id="ARBA00022734"/>
    </source>
</evidence>
<dbReference type="PROSITE" id="PS51304">
    <property type="entry name" value="GALECTIN"/>
    <property type="match status" value="2"/>
</dbReference>
<dbReference type="PANTHER" id="PTHR11346:SF176">
    <property type="entry name" value="32 KDA BETA-GALACTOSIDE-BINDING LECTIN LEC-3"/>
    <property type="match status" value="1"/>
</dbReference>
<dbReference type="SMART" id="SM00276">
    <property type="entry name" value="GLECT"/>
    <property type="match status" value="2"/>
</dbReference>
<dbReference type="Pfam" id="PF00337">
    <property type="entry name" value="Gal-bind_lectin"/>
    <property type="match status" value="2"/>
</dbReference>
<sequence>MSLNVVPSGEQNNYFVTNNKITSTPTALPIPYRGVLDVRFEPGQTLMVKGTAGPEARRFTISLHNKSADFSGNDVPLHISVRFDQAKVGRHRNGQIALNSMVNNAWGKEQRKPCPLKPGQPFDVRIRAHDKEFQIIIDGKEFKKYTYQLPLQSITHLSIDGDLTIQQIHWGGKVYPVPYETGLPRGFPVGKRLKVFGSPTMKKGGRFEVNLLRRNGDIALHVNPRFDQKAVVRNALEAGEWGNEEREGKMPLEKGHCFDLAILNEANHFGIFINAQHYANFVHRSKPDDIFGLLIQGDVELIGLEME</sequence>
<proteinExistence type="predicted"/>
<reference evidence="5" key="1">
    <citation type="submission" date="2022-11" db="UniProtKB">
        <authorList>
            <consortium name="WormBaseParasite"/>
        </authorList>
    </citation>
    <scope>IDENTIFICATION</scope>
</reference>
<dbReference type="SUPFAM" id="SSF49899">
    <property type="entry name" value="Concanavalin A-like lectins/glucanases"/>
    <property type="match status" value="2"/>
</dbReference>
<dbReference type="InterPro" id="IPR044156">
    <property type="entry name" value="Galectin-like"/>
</dbReference>
<evidence type="ECO:0000256" key="2">
    <source>
        <dbReference type="RuleBase" id="RU102079"/>
    </source>
</evidence>
<dbReference type="AlphaFoldDB" id="A0A914I7G4"/>
<feature type="domain" description="Galectin" evidence="3">
    <location>
        <begin position="32"/>
        <end position="171"/>
    </location>
</feature>
<accession>A0A914I7G4</accession>
<keyword evidence="1 2" id="KW-0430">Lectin</keyword>
<dbReference type="GO" id="GO:0030246">
    <property type="term" value="F:carbohydrate binding"/>
    <property type="evidence" value="ECO:0007669"/>
    <property type="project" value="UniProtKB-UniRule"/>
</dbReference>
<evidence type="ECO:0000313" key="5">
    <source>
        <dbReference type="WBParaSite" id="Gr19_v10_g7333.t1"/>
    </source>
</evidence>
<dbReference type="GO" id="GO:0016936">
    <property type="term" value="F:galactoside binding"/>
    <property type="evidence" value="ECO:0007669"/>
    <property type="project" value="TreeGrafter"/>
</dbReference>
<feature type="domain" description="Galectin" evidence="3">
    <location>
        <begin position="179"/>
        <end position="307"/>
    </location>
</feature>
<dbReference type="WBParaSite" id="Gr19_v10_g7333.t1">
    <property type="protein sequence ID" value="Gr19_v10_g7333.t1"/>
    <property type="gene ID" value="Gr19_v10_g7333"/>
</dbReference>
<evidence type="ECO:0000313" key="4">
    <source>
        <dbReference type="Proteomes" id="UP000887572"/>
    </source>
</evidence>